<protein>
    <submittedName>
        <fullName evidence="1">Uncharacterized protein</fullName>
    </submittedName>
</protein>
<evidence type="ECO:0000313" key="2">
    <source>
        <dbReference type="Proteomes" id="UP000258613"/>
    </source>
</evidence>
<keyword evidence="2" id="KW-1185">Reference proteome</keyword>
<proteinExistence type="predicted"/>
<dbReference type="EMBL" id="CP027033">
    <property type="protein sequence ID" value="AXR81801.1"/>
    <property type="molecule type" value="Genomic_DNA"/>
</dbReference>
<dbReference type="AlphaFoldDB" id="A0A346PQK6"/>
<dbReference type="KEGG" id="nag:AArcMg_1793"/>
<sequence length="67" mass="7478">MIAESLNVGGPRASELIDQLLESGRATRIDTGLYEHQYFNHRFRPGQLEVARNLEQSTDPQNAGDHG</sequence>
<organism evidence="1 2">
    <name type="scientific">Natrarchaeobaculum sulfurireducens</name>
    <dbReference type="NCBI Taxonomy" id="2044521"/>
    <lineage>
        <taxon>Archaea</taxon>
        <taxon>Methanobacteriati</taxon>
        <taxon>Methanobacteriota</taxon>
        <taxon>Stenosarchaea group</taxon>
        <taxon>Halobacteria</taxon>
        <taxon>Halobacteriales</taxon>
        <taxon>Natrialbaceae</taxon>
        <taxon>Natrarchaeobaculum</taxon>
    </lineage>
</organism>
<accession>A0A346PQK6</accession>
<name>A0A346PQK6_9EURY</name>
<reference evidence="2" key="1">
    <citation type="submission" date="2018-02" db="EMBL/GenBank/DDBJ databases">
        <title>Phenotypic and genomic properties of facultatively anaerobic sulfur-reducing natronoarchaea from hypersaline soda lakes.</title>
        <authorList>
            <person name="Sorokin D.Y."/>
            <person name="Kublanov I.V."/>
            <person name="Roman P."/>
            <person name="Sinninghe Damste J.S."/>
            <person name="Golyshin P.N."/>
            <person name="Rojo D."/>
            <person name="Ciordia S."/>
            <person name="Mena M.D.C."/>
            <person name="Ferrer M."/>
            <person name="Messina E."/>
            <person name="Smedile F."/>
            <person name="La Spada G."/>
            <person name="La Cono V."/>
            <person name="Yakimov M.M."/>
        </authorList>
    </citation>
    <scope>NUCLEOTIDE SEQUENCE [LARGE SCALE GENOMIC DNA]</scope>
    <source>
        <strain evidence="2">AArc-Mg</strain>
    </source>
</reference>
<gene>
    <name evidence="1" type="ORF">AArcMg_1793</name>
</gene>
<dbReference type="Proteomes" id="UP000258613">
    <property type="component" value="Chromosome"/>
</dbReference>
<evidence type="ECO:0000313" key="1">
    <source>
        <dbReference type="EMBL" id="AXR81801.1"/>
    </source>
</evidence>